<dbReference type="Proteomes" id="UP000265040">
    <property type="component" value="Chromosome 15"/>
</dbReference>
<evidence type="ECO:0000313" key="11">
    <source>
        <dbReference type="Proteomes" id="UP000265040"/>
    </source>
</evidence>
<dbReference type="InterPro" id="IPR050359">
    <property type="entry name" value="bHLH_transcription_factors"/>
</dbReference>
<proteinExistence type="predicted"/>
<dbReference type="Ensembl" id="ENSATET00000018105.2">
    <property type="protein sequence ID" value="ENSATEP00000017808.1"/>
    <property type="gene ID" value="ENSATEG00000012384.2"/>
</dbReference>
<dbReference type="SMART" id="SM00353">
    <property type="entry name" value="HLH"/>
    <property type="match status" value="1"/>
</dbReference>
<dbReference type="InterPro" id="IPR036638">
    <property type="entry name" value="HLH_DNA-bd_sf"/>
</dbReference>
<dbReference type="RefSeq" id="XP_026210051.1">
    <property type="nucleotide sequence ID" value="XM_026354266.1"/>
</dbReference>
<reference evidence="10" key="1">
    <citation type="submission" date="2021-04" db="EMBL/GenBank/DDBJ databases">
        <authorList>
            <consortium name="Wellcome Sanger Institute Data Sharing"/>
        </authorList>
    </citation>
    <scope>NUCLEOTIDE SEQUENCE [LARGE SCALE GENOMIC DNA]</scope>
</reference>
<comment type="subcellular location">
    <subcellularLocation>
        <location evidence="1">Nucleus</location>
    </subcellularLocation>
</comment>
<evidence type="ECO:0000256" key="5">
    <source>
        <dbReference type="ARBA" id="ARBA00023015"/>
    </source>
</evidence>
<keyword evidence="7" id="KW-0539">Nucleus</keyword>
<dbReference type="GO" id="GO:0010842">
    <property type="term" value="P:retina layer formation"/>
    <property type="evidence" value="ECO:0007669"/>
    <property type="project" value="Ensembl"/>
</dbReference>
<evidence type="ECO:0000313" key="10">
    <source>
        <dbReference type="Ensembl" id="ENSATEP00000017808.1"/>
    </source>
</evidence>
<keyword evidence="4" id="KW-0524">Neurogenesis</keyword>
<dbReference type="GO" id="GO:0005634">
    <property type="term" value="C:nucleus"/>
    <property type="evidence" value="ECO:0007669"/>
    <property type="project" value="UniProtKB-SubCell"/>
</dbReference>
<dbReference type="SUPFAM" id="SSF47459">
    <property type="entry name" value="HLH, helix-loop-helix DNA-binding domain"/>
    <property type="match status" value="1"/>
</dbReference>
<evidence type="ECO:0000256" key="8">
    <source>
        <dbReference type="SAM" id="MobiDB-lite"/>
    </source>
</evidence>
<accession>A0A3Q1IJC2</accession>
<dbReference type="GO" id="GO:0043473">
    <property type="term" value="P:pigmentation"/>
    <property type="evidence" value="ECO:0007669"/>
    <property type="project" value="Ensembl"/>
</dbReference>
<dbReference type="PROSITE" id="PS50888">
    <property type="entry name" value="BHLH"/>
    <property type="match status" value="1"/>
</dbReference>
<organism evidence="10 11">
    <name type="scientific">Anabas testudineus</name>
    <name type="common">Climbing perch</name>
    <name type="synonym">Anthias testudineus</name>
    <dbReference type="NCBI Taxonomy" id="64144"/>
    <lineage>
        <taxon>Eukaryota</taxon>
        <taxon>Metazoa</taxon>
        <taxon>Chordata</taxon>
        <taxon>Craniata</taxon>
        <taxon>Vertebrata</taxon>
        <taxon>Euteleostomi</taxon>
        <taxon>Actinopterygii</taxon>
        <taxon>Neopterygii</taxon>
        <taxon>Teleostei</taxon>
        <taxon>Neoteleostei</taxon>
        <taxon>Acanthomorphata</taxon>
        <taxon>Anabantaria</taxon>
        <taxon>Anabantiformes</taxon>
        <taxon>Anabantoidei</taxon>
        <taxon>Anabantidae</taxon>
        <taxon>Anabas</taxon>
    </lineage>
</organism>
<gene>
    <name evidence="10" type="primary">ATOH7</name>
</gene>
<dbReference type="PANTHER" id="PTHR19290">
    <property type="entry name" value="BASIC HELIX-LOOP-HELIX PROTEIN NEUROGENIN-RELATED"/>
    <property type="match status" value="1"/>
</dbReference>
<evidence type="ECO:0000256" key="1">
    <source>
        <dbReference type="ARBA" id="ARBA00004123"/>
    </source>
</evidence>
<dbReference type="InParanoid" id="A0A3Q1IJC2"/>
<dbReference type="Pfam" id="PF00010">
    <property type="entry name" value="HLH"/>
    <property type="match status" value="1"/>
</dbReference>
<dbReference type="OrthoDB" id="6161578at2759"/>
<name>A0A3Q1IJC2_ANATE</name>
<dbReference type="Gene3D" id="4.10.280.10">
    <property type="entry name" value="Helix-loop-helix DNA-binding domain"/>
    <property type="match status" value="1"/>
</dbReference>
<keyword evidence="6" id="KW-0804">Transcription</keyword>
<dbReference type="InterPro" id="IPR011598">
    <property type="entry name" value="bHLH_dom"/>
</dbReference>
<dbReference type="GO" id="GO:0061564">
    <property type="term" value="P:axon development"/>
    <property type="evidence" value="ECO:0007669"/>
    <property type="project" value="TreeGrafter"/>
</dbReference>
<dbReference type="GO" id="GO:0007346">
    <property type="term" value="P:regulation of mitotic cell cycle"/>
    <property type="evidence" value="ECO:0007669"/>
    <property type="project" value="Ensembl"/>
</dbReference>
<keyword evidence="2" id="KW-0217">Developmental protein</keyword>
<dbReference type="GO" id="GO:0046983">
    <property type="term" value="F:protein dimerization activity"/>
    <property type="evidence" value="ECO:0007669"/>
    <property type="project" value="InterPro"/>
</dbReference>
<evidence type="ECO:0000256" key="4">
    <source>
        <dbReference type="ARBA" id="ARBA00022902"/>
    </source>
</evidence>
<reference evidence="10" key="2">
    <citation type="submission" date="2025-08" db="UniProtKB">
        <authorList>
            <consortium name="Ensembl"/>
        </authorList>
    </citation>
    <scope>IDENTIFICATION</scope>
</reference>
<keyword evidence="11" id="KW-1185">Reference proteome</keyword>
<evidence type="ECO:0000256" key="7">
    <source>
        <dbReference type="ARBA" id="ARBA00023242"/>
    </source>
</evidence>
<feature type="compositionally biased region" description="Basic and acidic residues" evidence="8">
    <location>
        <begin position="18"/>
        <end position="30"/>
    </location>
</feature>
<dbReference type="GO" id="GO:0000981">
    <property type="term" value="F:DNA-binding transcription factor activity, RNA polymerase II-specific"/>
    <property type="evidence" value="ECO:0007669"/>
    <property type="project" value="TreeGrafter"/>
</dbReference>
<dbReference type="GO" id="GO:0045944">
    <property type="term" value="P:positive regulation of transcription by RNA polymerase II"/>
    <property type="evidence" value="ECO:0007669"/>
    <property type="project" value="TreeGrafter"/>
</dbReference>
<feature type="region of interest" description="Disordered" evidence="8">
    <location>
        <begin position="1"/>
        <end position="42"/>
    </location>
</feature>
<dbReference type="GO" id="GO:0050769">
    <property type="term" value="P:positive regulation of neurogenesis"/>
    <property type="evidence" value="ECO:0007669"/>
    <property type="project" value="Ensembl"/>
</dbReference>
<evidence type="ECO:0000256" key="2">
    <source>
        <dbReference type="ARBA" id="ARBA00022473"/>
    </source>
</evidence>
<dbReference type="AlphaFoldDB" id="A0A3Q1IJC2"/>
<dbReference type="GO" id="GO:0070888">
    <property type="term" value="F:E-box binding"/>
    <property type="evidence" value="ECO:0007669"/>
    <property type="project" value="TreeGrafter"/>
</dbReference>
<dbReference type="OMA" id="YPCLMRY"/>
<reference evidence="10" key="3">
    <citation type="submission" date="2025-09" db="UniProtKB">
        <authorList>
            <consortium name="Ensembl"/>
        </authorList>
    </citation>
    <scope>IDENTIFICATION</scope>
</reference>
<keyword evidence="5" id="KW-0805">Transcription regulation</keyword>
<evidence type="ECO:0000259" key="9">
    <source>
        <dbReference type="PROSITE" id="PS50888"/>
    </source>
</evidence>
<dbReference type="GeneTree" id="ENSGT00940000161556"/>
<dbReference type="GO" id="GO:0045165">
    <property type="term" value="P:cell fate commitment"/>
    <property type="evidence" value="ECO:0007669"/>
    <property type="project" value="Ensembl"/>
</dbReference>
<dbReference type="GeneID" id="113158377"/>
<keyword evidence="3" id="KW-0221">Differentiation</keyword>
<feature type="compositionally biased region" description="Polar residues" evidence="8">
    <location>
        <begin position="1"/>
        <end position="10"/>
    </location>
</feature>
<dbReference type="FunCoup" id="A0A3Q1IJC2">
    <property type="interactions" value="62"/>
</dbReference>
<dbReference type="GO" id="GO:0036269">
    <property type="term" value="P:swimming behavior"/>
    <property type="evidence" value="ECO:0007669"/>
    <property type="project" value="Ensembl"/>
</dbReference>
<dbReference type="STRING" id="64144.ENSATEP00000017808"/>
<sequence>MKSRRPSFTDSGSESSELDSKSPEKYETATRRRMAANARERKRMQGLNTAFDRLRKVVPQWGQDKKLSKYETLQMALSYIMALNRILTDAKRHNTSHRQWLELQFDCMQPENYPCLMRYDSASGQEYIHSAFSYQFDGHQVHT</sequence>
<protein>
    <recommendedName>
        <fullName evidence="9">BHLH domain-containing protein</fullName>
    </recommendedName>
</protein>
<dbReference type="FunFam" id="4.10.280.10:FF:000025">
    <property type="entry name" value="protein atonal homolog 7"/>
    <property type="match status" value="1"/>
</dbReference>
<evidence type="ECO:0000256" key="3">
    <source>
        <dbReference type="ARBA" id="ARBA00022782"/>
    </source>
</evidence>
<feature type="domain" description="BHLH" evidence="9">
    <location>
        <begin position="31"/>
        <end position="83"/>
    </location>
</feature>
<evidence type="ECO:0000256" key="6">
    <source>
        <dbReference type="ARBA" id="ARBA00023163"/>
    </source>
</evidence>
<dbReference type="PANTHER" id="PTHR19290:SF162">
    <property type="entry name" value="TRANSCRIPTION FACTOR ATOH7"/>
    <property type="match status" value="1"/>
</dbReference>